<keyword evidence="8" id="KW-0249">Electron transport</keyword>
<dbReference type="PROSITE" id="PS00191">
    <property type="entry name" value="CYTOCHROME_B5_1"/>
    <property type="match status" value="1"/>
</dbReference>
<protein>
    <recommendedName>
        <fullName evidence="13">Cytochrome b5</fullName>
    </recommendedName>
</protein>
<evidence type="ECO:0000256" key="7">
    <source>
        <dbReference type="ARBA" id="ARBA00022848"/>
    </source>
</evidence>
<evidence type="ECO:0000256" key="11">
    <source>
        <dbReference type="ARBA" id="ARBA00037877"/>
    </source>
</evidence>
<dbReference type="GO" id="GO:0020037">
    <property type="term" value="F:heme binding"/>
    <property type="evidence" value="ECO:0007669"/>
    <property type="project" value="UniProtKB-UniRule"/>
</dbReference>
<keyword evidence="9 14" id="KW-0408">Iron</keyword>
<dbReference type="SMART" id="SM01117">
    <property type="entry name" value="Cyt-b5"/>
    <property type="match status" value="1"/>
</dbReference>
<dbReference type="Proteomes" id="UP000192578">
    <property type="component" value="Unassembled WGS sequence"/>
</dbReference>
<keyword evidence="5 14" id="KW-0479">Metal-binding</keyword>
<evidence type="ECO:0000256" key="14">
    <source>
        <dbReference type="RuleBase" id="RU362121"/>
    </source>
</evidence>
<evidence type="ECO:0000256" key="3">
    <source>
        <dbReference type="ARBA" id="ARBA00022617"/>
    </source>
</evidence>
<dbReference type="Gene3D" id="3.10.120.10">
    <property type="entry name" value="Cytochrome b5-like heme/steroid binding domain"/>
    <property type="match status" value="1"/>
</dbReference>
<organism evidence="16 17">
    <name type="scientific">Hypsibius exemplaris</name>
    <name type="common">Freshwater tardigrade</name>
    <dbReference type="NCBI Taxonomy" id="2072580"/>
    <lineage>
        <taxon>Eukaryota</taxon>
        <taxon>Metazoa</taxon>
        <taxon>Ecdysozoa</taxon>
        <taxon>Tardigrada</taxon>
        <taxon>Eutardigrada</taxon>
        <taxon>Parachela</taxon>
        <taxon>Hypsibioidea</taxon>
        <taxon>Hypsibiidae</taxon>
        <taxon>Hypsibius</taxon>
    </lineage>
</organism>
<keyword evidence="10" id="KW-0472">Membrane</keyword>
<name>A0A1W0X3V8_HYPEX</name>
<proteinExistence type="inferred from homology"/>
<evidence type="ECO:0000313" key="17">
    <source>
        <dbReference type="Proteomes" id="UP000192578"/>
    </source>
</evidence>
<dbReference type="AlphaFoldDB" id="A0A1W0X3V8"/>
<dbReference type="GO" id="GO:0046872">
    <property type="term" value="F:metal ion binding"/>
    <property type="evidence" value="ECO:0007669"/>
    <property type="project" value="UniProtKB-UniRule"/>
</dbReference>
<evidence type="ECO:0000259" key="15">
    <source>
        <dbReference type="PROSITE" id="PS50255"/>
    </source>
</evidence>
<evidence type="ECO:0000256" key="9">
    <source>
        <dbReference type="ARBA" id="ARBA00023004"/>
    </source>
</evidence>
<dbReference type="Pfam" id="PF00173">
    <property type="entry name" value="Cyt-b5"/>
    <property type="match status" value="1"/>
</dbReference>
<comment type="subcellular location">
    <subcellularLocation>
        <location evidence="1">Endoplasmic reticulum membrane</location>
        <topology evidence="1">Single-pass membrane protein</topology>
        <orientation evidence="1">Cytoplasmic side</orientation>
    </subcellularLocation>
    <subcellularLocation>
        <location evidence="11">Microsome membrane</location>
        <topology evidence="11">Single-pass membrane protein</topology>
        <orientation evidence="11">Cytoplasmic side</orientation>
    </subcellularLocation>
</comment>
<dbReference type="OrthoDB" id="260519at2759"/>
<comment type="caution">
    <text evidence="16">The sequence shown here is derived from an EMBL/GenBank/DDBJ whole genome shotgun (WGS) entry which is preliminary data.</text>
</comment>
<dbReference type="InterPro" id="IPR050668">
    <property type="entry name" value="Cytochrome_b5"/>
</dbReference>
<evidence type="ECO:0000256" key="10">
    <source>
        <dbReference type="ARBA" id="ARBA00023136"/>
    </source>
</evidence>
<evidence type="ECO:0000256" key="4">
    <source>
        <dbReference type="ARBA" id="ARBA00022692"/>
    </source>
</evidence>
<evidence type="ECO:0000256" key="2">
    <source>
        <dbReference type="ARBA" id="ARBA00022448"/>
    </source>
</evidence>
<keyword evidence="6" id="KW-0256">Endoplasmic reticulum</keyword>
<keyword evidence="3 14" id="KW-0349">Heme</keyword>
<evidence type="ECO:0000256" key="5">
    <source>
        <dbReference type="ARBA" id="ARBA00022723"/>
    </source>
</evidence>
<dbReference type="InterPro" id="IPR001199">
    <property type="entry name" value="Cyt_B5-like_heme/steroid-bd"/>
</dbReference>
<evidence type="ECO:0000256" key="13">
    <source>
        <dbReference type="ARBA" id="ARBA00039806"/>
    </source>
</evidence>
<keyword evidence="7" id="KW-0492">Microsome</keyword>
<feature type="domain" description="Cytochrome b5 heme-binding" evidence="15">
    <location>
        <begin position="8"/>
        <end position="84"/>
    </location>
</feature>
<dbReference type="InterPro" id="IPR036400">
    <property type="entry name" value="Cyt_B5-like_heme/steroid_sf"/>
</dbReference>
<dbReference type="EMBL" id="MTYJ01000019">
    <property type="protein sequence ID" value="OQV22111.1"/>
    <property type="molecule type" value="Genomic_DNA"/>
</dbReference>
<sequence length="105" mass="11299">MAAAVDALKKIRTGEVKRHKTNESYWVIINGKVYDVTLFLEEHPGGEEILIENAGTDATVNFEDVGHSTDAQEMMLTYLIGIIDDNDGNGGGGDASSVTTDLITL</sequence>
<dbReference type="SUPFAM" id="SSF55856">
    <property type="entry name" value="Cytochrome b5-like heme/steroid binding domain"/>
    <property type="match status" value="1"/>
</dbReference>
<keyword evidence="2" id="KW-0813">Transport</keyword>
<dbReference type="PRINTS" id="PR00363">
    <property type="entry name" value="CYTOCHROMEB5"/>
</dbReference>
<dbReference type="InterPro" id="IPR018506">
    <property type="entry name" value="Cyt_B5_heme-BS"/>
</dbReference>
<comment type="similarity">
    <text evidence="12 14">Belongs to the cytochrome b5 family.</text>
</comment>
<dbReference type="PROSITE" id="PS50255">
    <property type="entry name" value="CYTOCHROME_B5_2"/>
    <property type="match status" value="1"/>
</dbReference>
<evidence type="ECO:0000313" key="16">
    <source>
        <dbReference type="EMBL" id="OQV22111.1"/>
    </source>
</evidence>
<evidence type="ECO:0000256" key="1">
    <source>
        <dbReference type="ARBA" id="ARBA00004131"/>
    </source>
</evidence>
<gene>
    <name evidence="16" type="ORF">BV898_03956</name>
</gene>
<keyword evidence="4" id="KW-0812">Transmembrane</keyword>
<dbReference type="PANTHER" id="PTHR19359:SF150">
    <property type="entry name" value="CYTOCHROME B5"/>
    <property type="match status" value="1"/>
</dbReference>
<dbReference type="PANTHER" id="PTHR19359">
    <property type="entry name" value="CYTOCHROME B5"/>
    <property type="match status" value="1"/>
</dbReference>
<dbReference type="FunFam" id="3.10.120.10:FF:000002">
    <property type="entry name" value="Cytochrome b5 type B"/>
    <property type="match status" value="1"/>
</dbReference>
<accession>A0A1W0X3V8</accession>
<keyword evidence="17" id="KW-1185">Reference proteome</keyword>
<reference evidence="17" key="1">
    <citation type="submission" date="2017-01" db="EMBL/GenBank/DDBJ databases">
        <title>Comparative genomics of anhydrobiosis in the tardigrade Hypsibius dujardini.</title>
        <authorList>
            <person name="Yoshida Y."/>
            <person name="Koutsovoulos G."/>
            <person name="Laetsch D."/>
            <person name="Stevens L."/>
            <person name="Kumar S."/>
            <person name="Horikawa D."/>
            <person name="Ishino K."/>
            <person name="Komine S."/>
            <person name="Tomita M."/>
            <person name="Blaxter M."/>
            <person name="Arakawa K."/>
        </authorList>
    </citation>
    <scope>NUCLEOTIDE SEQUENCE [LARGE SCALE GENOMIC DNA]</scope>
    <source>
        <strain evidence="17">Z151</strain>
    </source>
</reference>
<evidence type="ECO:0000256" key="6">
    <source>
        <dbReference type="ARBA" id="ARBA00022824"/>
    </source>
</evidence>
<evidence type="ECO:0000256" key="8">
    <source>
        <dbReference type="ARBA" id="ARBA00022982"/>
    </source>
</evidence>
<dbReference type="GO" id="GO:0005789">
    <property type="term" value="C:endoplasmic reticulum membrane"/>
    <property type="evidence" value="ECO:0007669"/>
    <property type="project" value="UniProtKB-SubCell"/>
</dbReference>
<evidence type="ECO:0000256" key="12">
    <source>
        <dbReference type="ARBA" id="ARBA00038168"/>
    </source>
</evidence>